<evidence type="ECO:0000313" key="1">
    <source>
        <dbReference type="EMBL" id="GAD83402.1"/>
    </source>
</evidence>
<organism evidence="1 2">
    <name type="scientific">Nocardia asteroides NBRC 15531</name>
    <dbReference type="NCBI Taxonomy" id="1110697"/>
    <lineage>
        <taxon>Bacteria</taxon>
        <taxon>Bacillati</taxon>
        <taxon>Actinomycetota</taxon>
        <taxon>Actinomycetes</taxon>
        <taxon>Mycobacteriales</taxon>
        <taxon>Nocardiaceae</taxon>
        <taxon>Nocardia</taxon>
    </lineage>
</organism>
<name>U5E3Z7_NOCAS</name>
<dbReference type="EMBL" id="BAFO02000019">
    <property type="protein sequence ID" value="GAD83402.1"/>
    <property type="molecule type" value="Genomic_DNA"/>
</dbReference>
<dbReference type="Proteomes" id="UP000017048">
    <property type="component" value="Unassembled WGS sequence"/>
</dbReference>
<accession>U5E3Z7</accession>
<evidence type="ECO:0000313" key="2">
    <source>
        <dbReference type="Proteomes" id="UP000017048"/>
    </source>
</evidence>
<dbReference type="AlphaFoldDB" id="U5E3Z7"/>
<dbReference type="eggNOG" id="ENOG5032FAB">
    <property type="taxonomic scope" value="Bacteria"/>
</dbReference>
<proteinExistence type="predicted"/>
<comment type="caution">
    <text evidence="1">The sequence shown here is derived from an EMBL/GenBank/DDBJ whole genome shotgun (WGS) entry which is preliminary data.</text>
</comment>
<sequence>MMNQAALRWRLTRTVIDFRARHEHRSEPGVFPVRREWGGWAVRPIHGWRSVRVVTPPLAFTRQIPADDRDAALDWAMERLGIG</sequence>
<dbReference type="RefSeq" id="WP_022566080.1">
    <property type="nucleotide sequence ID" value="NZ_BAFO02000019.1"/>
</dbReference>
<dbReference type="GeneID" id="91518210"/>
<reference evidence="1 2" key="1">
    <citation type="journal article" date="2014" name="BMC Genomics">
        <title>Genome based analysis of type-I polyketide synthase and nonribosomal peptide synthetase gene clusters in seven strains of five representative Nocardia species.</title>
        <authorList>
            <person name="Komaki H."/>
            <person name="Ichikawa N."/>
            <person name="Hosoyama A."/>
            <person name="Takahashi-Nakaguchi A."/>
            <person name="Matsuzawa T."/>
            <person name="Suzuki K."/>
            <person name="Fujita N."/>
            <person name="Gonoi T."/>
        </authorList>
    </citation>
    <scope>NUCLEOTIDE SEQUENCE [LARGE SCALE GENOMIC DNA]</scope>
    <source>
        <strain evidence="1 2">NBRC 15531</strain>
    </source>
</reference>
<protein>
    <submittedName>
        <fullName evidence="1">Uncharacterized protein</fullName>
    </submittedName>
</protein>
<dbReference type="OrthoDB" id="4557128at2"/>
<dbReference type="STRING" id="1824.SAMN05444423_11528"/>
<gene>
    <name evidence="1" type="ORF">NCAST_19_01040</name>
</gene>
<keyword evidence="2" id="KW-1185">Reference proteome</keyword>